<name>R3TLY7_9ENTE</name>
<dbReference type="PATRIC" id="fig|1158610.3.peg.2342"/>
<keyword evidence="2" id="KW-1185">Reference proteome</keyword>
<proteinExistence type="predicted"/>
<gene>
    <name evidence="1" type="ORF">UC3_02366</name>
</gene>
<dbReference type="RefSeq" id="WP_010769010.1">
    <property type="nucleotide sequence ID" value="NZ_ASWE01000001.1"/>
</dbReference>
<accession>R3TLY7</accession>
<reference evidence="1 2" key="1">
    <citation type="submission" date="2013-02" db="EMBL/GenBank/DDBJ databases">
        <title>The Genome Sequence of Enterococcus phoeniculicola BAA-412.</title>
        <authorList>
            <consortium name="The Broad Institute Genome Sequencing Platform"/>
            <consortium name="The Broad Institute Genome Sequencing Center for Infectious Disease"/>
            <person name="Earl A.M."/>
            <person name="Gilmore M.S."/>
            <person name="Lebreton F."/>
            <person name="Walker B."/>
            <person name="Young S.K."/>
            <person name="Zeng Q."/>
            <person name="Gargeya S."/>
            <person name="Fitzgerald M."/>
            <person name="Haas B."/>
            <person name="Abouelleil A."/>
            <person name="Alvarado L."/>
            <person name="Arachchi H.M."/>
            <person name="Berlin A.M."/>
            <person name="Chapman S.B."/>
            <person name="Dewar J."/>
            <person name="Goldberg J."/>
            <person name="Griggs A."/>
            <person name="Gujja S."/>
            <person name="Hansen M."/>
            <person name="Howarth C."/>
            <person name="Imamovic A."/>
            <person name="Larimer J."/>
            <person name="McCowan C."/>
            <person name="Murphy C."/>
            <person name="Neiman D."/>
            <person name="Pearson M."/>
            <person name="Priest M."/>
            <person name="Roberts A."/>
            <person name="Saif S."/>
            <person name="Shea T."/>
            <person name="Sisk P."/>
            <person name="Sykes S."/>
            <person name="Wortman J."/>
            <person name="Nusbaum C."/>
            <person name="Birren B."/>
        </authorList>
    </citation>
    <scope>NUCLEOTIDE SEQUENCE [LARGE SCALE GENOMIC DNA]</scope>
    <source>
        <strain evidence="1 2">ATCC BAA-412</strain>
    </source>
</reference>
<dbReference type="Proteomes" id="UP000013785">
    <property type="component" value="Unassembled WGS sequence"/>
</dbReference>
<organism evidence="1 2">
    <name type="scientific">Enterococcus phoeniculicola ATCC BAA-412</name>
    <dbReference type="NCBI Taxonomy" id="1158610"/>
    <lineage>
        <taxon>Bacteria</taxon>
        <taxon>Bacillati</taxon>
        <taxon>Bacillota</taxon>
        <taxon>Bacilli</taxon>
        <taxon>Lactobacillales</taxon>
        <taxon>Enterococcaceae</taxon>
        <taxon>Enterococcus</taxon>
    </lineage>
</organism>
<comment type="caution">
    <text evidence="1">The sequence shown here is derived from an EMBL/GenBank/DDBJ whole genome shotgun (WGS) entry which is preliminary data.</text>
</comment>
<dbReference type="HOGENOM" id="CLU_2034447_0_0_9"/>
<sequence>MINSNLLKKQKNETFMLESYVIPFLNQFEVLDSSVTGGELEYVLISETAENVQKLNEFLCTVNCWAMISPRFLCPTMSEYLTYCRMEDAGTLDLAYLVYNFLNINTDYLWFGTAERKWILSDDEQEGETE</sequence>
<evidence type="ECO:0000313" key="2">
    <source>
        <dbReference type="Proteomes" id="UP000013785"/>
    </source>
</evidence>
<protein>
    <submittedName>
        <fullName evidence="1">Uncharacterized protein</fullName>
    </submittedName>
</protein>
<dbReference type="STRING" id="154621.RV11_GL003487"/>
<dbReference type="eggNOG" id="ENOG5032IHF">
    <property type="taxonomic scope" value="Bacteria"/>
</dbReference>
<evidence type="ECO:0000313" key="1">
    <source>
        <dbReference type="EMBL" id="EOL42018.1"/>
    </source>
</evidence>
<dbReference type="AlphaFoldDB" id="R3TLY7"/>
<dbReference type="EMBL" id="AJAT01000017">
    <property type="protein sequence ID" value="EOL42018.1"/>
    <property type="molecule type" value="Genomic_DNA"/>
</dbReference>